<dbReference type="InterPro" id="IPR029044">
    <property type="entry name" value="Nucleotide-diphossugar_trans"/>
</dbReference>
<gene>
    <name evidence="4" type="ORF">EV644_11195</name>
</gene>
<comment type="similarity">
    <text evidence="1">Belongs to the glycosyltransferase 2 family.</text>
</comment>
<protein>
    <submittedName>
        <fullName evidence="4">Glycosyltransferase involved in cell wall biosynthesis</fullName>
    </submittedName>
</protein>
<dbReference type="PANTHER" id="PTHR48090:SF7">
    <property type="entry name" value="RFBJ PROTEIN"/>
    <property type="match status" value="1"/>
</dbReference>
<evidence type="ECO:0000313" key="4">
    <source>
        <dbReference type="EMBL" id="TCO18857.1"/>
    </source>
</evidence>
<accession>A0ABY2BIN7</accession>
<dbReference type="InterPro" id="IPR001173">
    <property type="entry name" value="Glyco_trans_2-like"/>
</dbReference>
<reference evidence="4 5" key="1">
    <citation type="journal article" date="2015" name="Stand. Genomic Sci.">
        <title>Genomic Encyclopedia of Bacterial and Archaeal Type Strains, Phase III: the genomes of soil and plant-associated and newly described type strains.</title>
        <authorList>
            <person name="Whitman W.B."/>
            <person name="Woyke T."/>
            <person name="Klenk H.P."/>
            <person name="Zhou Y."/>
            <person name="Lilburn T.G."/>
            <person name="Beck B.J."/>
            <person name="De Vos P."/>
            <person name="Vandamme P."/>
            <person name="Eisen J.A."/>
            <person name="Garrity G."/>
            <person name="Hugenholtz P."/>
            <person name="Kyrpides N.C."/>
        </authorList>
    </citation>
    <scope>NUCLEOTIDE SEQUENCE [LARGE SCALE GENOMIC DNA]</scope>
    <source>
        <strain evidence="4 5">VKM Ac-2538</strain>
    </source>
</reference>
<proteinExistence type="inferred from homology"/>
<evidence type="ECO:0000256" key="1">
    <source>
        <dbReference type="ARBA" id="ARBA00006739"/>
    </source>
</evidence>
<dbReference type="PANTHER" id="PTHR48090">
    <property type="entry name" value="UNDECAPRENYL-PHOSPHATE 4-DEOXY-4-FORMAMIDO-L-ARABINOSE TRANSFERASE-RELATED"/>
    <property type="match status" value="1"/>
</dbReference>
<feature type="region of interest" description="Disordered" evidence="2">
    <location>
        <begin position="1"/>
        <end position="27"/>
    </location>
</feature>
<evidence type="ECO:0000256" key="2">
    <source>
        <dbReference type="SAM" id="MobiDB-lite"/>
    </source>
</evidence>
<keyword evidence="5" id="KW-1185">Reference proteome</keyword>
<dbReference type="Gene3D" id="3.90.550.10">
    <property type="entry name" value="Spore Coat Polysaccharide Biosynthesis Protein SpsA, Chain A"/>
    <property type="match status" value="1"/>
</dbReference>
<comment type="caution">
    <text evidence="4">The sequence shown here is derived from an EMBL/GenBank/DDBJ whole genome shotgun (WGS) entry which is preliminary data.</text>
</comment>
<dbReference type="CDD" id="cd04179">
    <property type="entry name" value="DPM_DPG-synthase_like"/>
    <property type="match status" value="1"/>
</dbReference>
<name>A0ABY2BIN7_9ACTN</name>
<organism evidence="4 5">
    <name type="scientific">Kribbella orskensis</name>
    <dbReference type="NCBI Taxonomy" id="2512216"/>
    <lineage>
        <taxon>Bacteria</taxon>
        <taxon>Bacillati</taxon>
        <taxon>Actinomycetota</taxon>
        <taxon>Actinomycetes</taxon>
        <taxon>Propionibacteriales</taxon>
        <taxon>Kribbellaceae</taxon>
        <taxon>Kribbella</taxon>
    </lineage>
</organism>
<feature type="domain" description="Glycosyltransferase 2-like" evidence="3">
    <location>
        <begin position="47"/>
        <end position="202"/>
    </location>
</feature>
<dbReference type="EMBL" id="SLWM01000011">
    <property type="protein sequence ID" value="TCO18857.1"/>
    <property type="molecule type" value="Genomic_DNA"/>
</dbReference>
<dbReference type="Pfam" id="PF00535">
    <property type="entry name" value="Glycos_transf_2"/>
    <property type="match status" value="1"/>
</dbReference>
<evidence type="ECO:0000259" key="3">
    <source>
        <dbReference type="Pfam" id="PF00535"/>
    </source>
</evidence>
<dbReference type="SUPFAM" id="SSF53448">
    <property type="entry name" value="Nucleotide-diphospho-sugar transferases"/>
    <property type="match status" value="1"/>
</dbReference>
<evidence type="ECO:0000313" key="5">
    <source>
        <dbReference type="Proteomes" id="UP000295818"/>
    </source>
</evidence>
<sequence>MTSTVSATPFAPVSGSNGHGQSPDSVRRLPDLRLPAVTVRAVTPSVSVVVPAMNEERNIRWVLERIPSCVSEVIVVDGYSSDRTVEVARATRPDVITVPQRGRGKGAALRTGFERATGDFIVAIDADGSMEPAEIEYYVAALHQGYDLVKGSRQLRAGGSLDLTLVRRLGNGALVGAVNLMWGSSFSDLCYGYFGLRRDKLELLGLTSGGFEIETEIAVRAVEAGLRIAEVPSVELLRQHGLSHLNAWTDGWRILRLLARERLPLARRPLVDALDRRGLHPVGTP</sequence>
<dbReference type="Proteomes" id="UP000295818">
    <property type="component" value="Unassembled WGS sequence"/>
</dbReference>
<dbReference type="InterPro" id="IPR050256">
    <property type="entry name" value="Glycosyltransferase_2"/>
</dbReference>
<feature type="compositionally biased region" description="Polar residues" evidence="2">
    <location>
        <begin position="14"/>
        <end position="24"/>
    </location>
</feature>